<name>A0AAD6CWX7_9EURO</name>
<evidence type="ECO:0000256" key="1">
    <source>
        <dbReference type="SAM" id="MobiDB-lite"/>
    </source>
</evidence>
<keyword evidence="3" id="KW-1185">Reference proteome</keyword>
<feature type="compositionally biased region" description="Polar residues" evidence="1">
    <location>
        <begin position="134"/>
        <end position="147"/>
    </location>
</feature>
<reference evidence="2 3" key="1">
    <citation type="journal article" date="2023" name="IMA Fungus">
        <title>Comparative genomic study of the Penicillium genus elucidates a diverse pangenome and 15 lateral gene transfer events.</title>
        <authorList>
            <person name="Petersen C."/>
            <person name="Sorensen T."/>
            <person name="Nielsen M.R."/>
            <person name="Sondergaard T.E."/>
            <person name="Sorensen J.L."/>
            <person name="Fitzpatrick D.A."/>
            <person name="Frisvad J.C."/>
            <person name="Nielsen K.L."/>
        </authorList>
    </citation>
    <scope>NUCLEOTIDE SEQUENCE [LARGE SCALE GENOMIC DNA]</scope>
    <source>
        <strain evidence="2 3">IBT 35679</strain>
    </source>
</reference>
<sequence>MSSPMTTPSKKATRAKASSSKPATPKTPRDADSSDNRILANVLRSFDPEAKKIDLHEFAALMGYTNVRSAGNTFSRLRKAHGLKVEGYMTRAKNSTKVTKPGNGTNTSLENAIEADVSDDNLPLSDDDDVPDNELSNGDTSNAQDEL</sequence>
<proteinExistence type="predicted"/>
<organism evidence="2 3">
    <name type="scientific">Penicillium frequentans</name>
    <dbReference type="NCBI Taxonomy" id="3151616"/>
    <lineage>
        <taxon>Eukaryota</taxon>
        <taxon>Fungi</taxon>
        <taxon>Dikarya</taxon>
        <taxon>Ascomycota</taxon>
        <taxon>Pezizomycotina</taxon>
        <taxon>Eurotiomycetes</taxon>
        <taxon>Eurotiomycetidae</taxon>
        <taxon>Eurotiales</taxon>
        <taxon>Aspergillaceae</taxon>
        <taxon>Penicillium</taxon>
    </lineage>
</organism>
<dbReference type="EMBL" id="JAQIZZ010000005">
    <property type="protein sequence ID" value="KAJ5541626.1"/>
    <property type="molecule type" value="Genomic_DNA"/>
</dbReference>
<gene>
    <name evidence="2" type="ORF">N7494_006702</name>
</gene>
<evidence type="ECO:0000313" key="3">
    <source>
        <dbReference type="Proteomes" id="UP001220324"/>
    </source>
</evidence>
<feature type="compositionally biased region" description="Polar residues" evidence="1">
    <location>
        <begin position="92"/>
        <end position="110"/>
    </location>
</feature>
<feature type="region of interest" description="Disordered" evidence="1">
    <location>
        <begin position="1"/>
        <end position="37"/>
    </location>
</feature>
<evidence type="ECO:0000313" key="2">
    <source>
        <dbReference type="EMBL" id="KAJ5541626.1"/>
    </source>
</evidence>
<feature type="compositionally biased region" description="Low complexity" evidence="1">
    <location>
        <begin position="1"/>
        <end position="26"/>
    </location>
</feature>
<accession>A0AAD6CWX7</accession>
<dbReference type="Proteomes" id="UP001220324">
    <property type="component" value="Unassembled WGS sequence"/>
</dbReference>
<protein>
    <submittedName>
        <fullName evidence="2">Uncharacterized protein</fullName>
    </submittedName>
</protein>
<dbReference type="AlphaFoldDB" id="A0AAD6CWX7"/>
<feature type="region of interest" description="Disordered" evidence="1">
    <location>
        <begin position="92"/>
        <end position="147"/>
    </location>
</feature>
<comment type="caution">
    <text evidence="2">The sequence shown here is derived from an EMBL/GenBank/DDBJ whole genome shotgun (WGS) entry which is preliminary data.</text>
</comment>